<gene>
    <name evidence="3" type="ORF">soil367_11010</name>
</gene>
<dbReference type="CDD" id="cd06445">
    <property type="entry name" value="ATase"/>
    <property type="match status" value="1"/>
</dbReference>
<keyword evidence="3" id="KW-0489">Methyltransferase</keyword>
<dbReference type="PANTHER" id="PTHR42942">
    <property type="entry name" value="6-O-METHYLGUANINE DNA METHYLTRANSFERASE"/>
    <property type="match status" value="1"/>
</dbReference>
<dbReference type="EMBL" id="CP031093">
    <property type="protein sequence ID" value="QCF26424.1"/>
    <property type="molecule type" value="Genomic_DNA"/>
</dbReference>
<dbReference type="InterPro" id="IPR036217">
    <property type="entry name" value="MethylDNA_cys_MeTrfase_DNAb"/>
</dbReference>
<name>A0A4P7XIR3_9ALTE</name>
<sequence>MCDRCHSPHHLPLATKASEARAWDSPANRQQIIWSVVCQIPSGRTASYGEVARRAGVPGLARYVGRTLAQLPPGSQVPWHRVVNAQRRISFSLDSPQGQEQKLRLEAEGITVEKGRVAKRVFEG</sequence>
<dbReference type="AlphaFoldDB" id="A0A4P7XIR3"/>
<dbReference type="GO" id="GO:0006281">
    <property type="term" value="P:DNA repair"/>
    <property type="evidence" value="ECO:0007669"/>
    <property type="project" value="InterPro"/>
</dbReference>
<dbReference type="InterPro" id="IPR014048">
    <property type="entry name" value="MethylDNA_cys_MeTrfase_DNA-bd"/>
</dbReference>
<dbReference type="Gene3D" id="1.10.10.10">
    <property type="entry name" value="Winged helix-like DNA-binding domain superfamily/Winged helix DNA-binding domain"/>
    <property type="match status" value="1"/>
</dbReference>
<dbReference type="InterPro" id="IPR036388">
    <property type="entry name" value="WH-like_DNA-bd_sf"/>
</dbReference>
<accession>A0A4P7XIR3</accession>
<evidence type="ECO:0000259" key="2">
    <source>
        <dbReference type="Pfam" id="PF01035"/>
    </source>
</evidence>
<dbReference type="Pfam" id="PF01035">
    <property type="entry name" value="DNA_binding_1"/>
    <property type="match status" value="1"/>
</dbReference>
<reference evidence="3 4" key="1">
    <citation type="submission" date="2018-07" db="EMBL/GenBank/DDBJ databases">
        <title>Marsedoiliclastica nanhaica gen. nov. sp. nov., a novel marine hydrocarbonoclastic bacterium isolated from an in-situ enriched hydrocarbon-degrading consortium in deep-sea sediment.</title>
        <authorList>
            <person name="Dong C."/>
            <person name="Ma T."/>
            <person name="Liu R."/>
            <person name="Shao Z."/>
        </authorList>
    </citation>
    <scope>NUCLEOTIDE SEQUENCE [LARGE SCALE GENOMIC DNA]</scope>
    <source>
        <strain evidence="4">soil36-7</strain>
    </source>
</reference>
<keyword evidence="4" id="KW-1185">Reference proteome</keyword>
<dbReference type="OrthoDB" id="9132167at2"/>
<dbReference type="SUPFAM" id="SSF46767">
    <property type="entry name" value="Methylated DNA-protein cysteine methyltransferase, C-terminal domain"/>
    <property type="match status" value="1"/>
</dbReference>
<dbReference type="InterPro" id="IPR052520">
    <property type="entry name" value="ATL_DNA_repair"/>
</dbReference>
<evidence type="ECO:0000313" key="4">
    <source>
        <dbReference type="Proteomes" id="UP000298049"/>
    </source>
</evidence>
<keyword evidence="3" id="KW-0808">Transferase</keyword>
<dbReference type="PANTHER" id="PTHR42942:SF1">
    <property type="entry name" value="ALKYLTRANSFERASE-LIKE PROTEIN 1"/>
    <property type="match status" value="1"/>
</dbReference>
<evidence type="ECO:0000313" key="3">
    <source>
        <dbReference type="EMBL" id="QCF26424.1"/>
    </source>
</evidence>
<organism evidence="3 4">
    <name type="scientific">Hydrocarboniclastica marina</name>
    <dbReference type="NCBI Taxonomy" id="2259620"/>
    <lineage>
        <taxon>Bacteria</taxon>
        <taxon>Pseudomonadati</taxon>
        <taxon>Pseudomonadota</taxon>
        <taxon>Gammaproteobacteria</taxon>
        <taxon>Alteromonadales</taxon>
        <taxon>Alteromonadaceae</taxon>
        <taxon>Hydrocarboniclastica</taxon>
    </lineage>
</organism>
<dbReference type="Proteomes" id="UP000298049">
    <property type="component" value="Chromosome"/>
</dbReference>
<dbReference type="GO" id="GO:0032259">
    <property type="term" value="P:methylation"/>
    <property type="evidence" value="ECO:0007669"/>
    <property type="project" value="UniProtKB-KW"/>
</dbReference>
<protein>
    <submittedName>
        <fullName evidence="3">Cysteine methyltransferase</fullName>
    </submittedName>
</protein>
<dbReference type="RefSeq" id="WP_136549144.1">
    <property type="nucleotide sequence ID" value="NZ_CP031093.1"/>
</dbReference>
<evidence type="ECO:0000256" key="1">
    <source>
        <dbReference type="ARBA" id="ARBA00022763"/>
    </source>
</evidence>
<proteinExistence type="predicted"/>
<dbReference type="GO" id="GO:0008168">
    <property type="term" value="F:methyltransferase activity"/>
    <property type="evidence" value="ECO:0007669"/>
    <property type="project" value="UniProtKB-KW"/>
</dbReference>
<dbReference type="KEGG" id="hmi:soil367_11010"/>
<feature type="domain" description="Methylated-DNA-[protein]-cysteine S-methyltransferase DNA binding" evidence="2">
    <location>
        <begin position="30"/>
        <end position="109"/>
    </location>
</feature>
<keyword evidence="1" id="KW-0227">DNA damage</keyword>